<gene>
    <name evidence="2" type="ORF">METZ01_LOCUS99717</name>
</gene>
<dbReference type="EMBL" id="UINC01010543">
    <property type="protein sequence ID" value="SVA46863.1"/>
    <property type="molecule type" value="Genomic_DNA"/>
</dbReference>
<name>A0A381W4N2_9ZZZZ</name>
<dbReference type="SUPFAM" id="SSF51182">
    <property type="entry name" value="RmlC-like cupins"/>
    <property type="match status" value="1"/>
</dbReference>
<evidence type="ECO:0000313" key="2">
    <source>
        <dbReference type="EMBL" id="SVA46863.1"/>
    </source>
</evidence>
<protein>
    <recommendedName>
        <fullName evidence="1">Cupin type-2 domain-containing protein</fullName>
    </recommendedName>
</protein>
<organism evidence="2">
    <name type="scientific">marine metagenome</name>
    <dbReference type="NCBI Taxonomy" id="408172"/>
    <lineage>
        <taxon>unclassified sequences</taxon>
        <taxon>metagenomes</taxon>
        <taxon>ecological metagenomes</taxon>
    </lineage>
</organism>
<reference evidence="2" key="1">
    <citation type="submission" date="2018-05" db="EMBL/GenBank/DDBJ databases">
        <authorList>
            <person name="Lanie J.A."/>
            <person name="Ng W.-L."/>
            <person name="Kazmierczak K.M."/>
            <person name="Andrzejewski T.M."/>
            <person name="Davidsen T.M."/>
            <person name="Wayne K.J."/>
            <person name="Tettelin H."/>
            <person name="Glass J.I."/>
            <person name="Rusch D."/>
            <person name="Podicherti R."/>
            <person name="Tsui H.-C.T."/>
            <person name="Winkler M.E."/>
        </authorList>
    </citation>
    <scope>NUCLEOTIDE SEQUENCE</scope>
</reference>
<dbReference type="AlphaFoldDB" id="A0A381W4N2"/>
<evidence type="ECO:0000259" key="1">
    <source>
        <dbReference type="Pfam" id="PF07883"/>
    </source>
</evidence>
<dbReference type="InterPro" id="IPR014710">
    <property type="entry name" value="RmlC-like_jellyroll"/>
</dbReference>
<dbReference type="InterPro" id="IPR011051">
    <property type="entry name" value="RmlC_Cupin_sf"/>
</dbReference>
<dbReference type="Gene3D" id="2.60.120.10">
    <property type="entry name" value="Jelly Rolls"/>
    <property type="match status" value="1"/>
</dbReference>
<dbReference type="InterPro" id="IPR013096">
    <property type="entry name" value="Cupin_2"/>
</dbReference>
<proteinExistence type="predicted"/>
<dbReference type="Pfam" id="PF07883">
    <property type="entry name" value="Cupin_2"/>
    <property type="match status" value="1"/>
</dbReference>
<accession>A0A381W4N2</accession>
<feature type="domain" description="Cupin type-2" evidence="1">
    <location>
        <begin position="40"/>
        <end position="108"/>
    </location>
</feature>
<sequence length="136" mass="14820">MISGEGFQSCKLGPDFVGAPDGSEIRVLHALNGGGLSECTLRVSGVSSAIAHKTVEEIWFITHGAGQIWRMLDNMEEITDLEPGVSLTIPLGTHFQFRNTGDVPLRFVISTMPQWPGNEEAIQVEGMWAVSSKHQQ</sequence>